<dbReference type="EMBL" id="CADCVB010000053">
    <property type="protein sequence ID" value="CAA9416141.1"/>
    <property type="molecule type" value="Genomic_DNA"/>
</dbReference>
<organism evidence="1">
    <name type="scientific">uncultured Rubrobacteraceae bacterium</name>
    <dbReference type="NCBI Taxonomy" id="349277"/>
    <lineage>
        <taxon>Bacteria</taxon>
        <taxon>Bacillati</taxon>
        <taxon>Actinomycetota</taxon>
        <taxon>Rubrobacteria</taxon>
        <taxon>Rubrobacterales</taxon>
        <taxon>Rubrobacteraceae</taxon>
        <taxon>environmental samples</taxon>
    </lineage>
</organism>
<protein>
    <submittedName>
        <fullName evidence="1">Uncharacterized protein</fullName>
    </submittedName>
</protein>
<dbReference type="AlphaFoldDB" id="A0A6J4PJS1"/>
<name>A0A6J4PJS1_9ACTN</name>
<reference evidence="1" key="1">
    <citation type="submission" date="2020-02" db="EMBL/GenBank/DDBJ databases">
        <authorList>
            <person name="Meier V. D."/>
        </authorList>
    </citation>
    <scope>NUCLEOTIDE SEQUENCE</scope>
    <source>
        <strain evidence="1">AVDCRST_MAG78</strain>
    </source>
</reference>
<proteinExistence type="predicted"/>
<accession>A0A6J4PJS1</accession>
<sequence>MPAWIIPSGVDLLTTEKLAAIVRAYRGIVLTRTLRRMIHATVCVPVLTYFCTITPIRSLNRARDDAEKARSSDLVSCNASLFGVIYRVQAGELREVFRS</sequence>
<gene>
    <name evidence="1" type="ORF">AVDCRST_MAG78-704</name>
</gene>
<evidence type="ECO:0000313" key="1">
    <source>
        <dbReference type="EMBL" id="CAA9416141.1"/>
    </source>
</evidence>